<protein>
    <submittedName>
        <fullName evidence="2">Uncharacterized protein</fullName>
    </submittedName>
</protein>
<dbReference type="Proteomes" id="UP001634394">
    <property type="component" value="Unassembled WGS sequence"/>
</dbReference>
<dbReference type="AlphaFoldDB" id="A0ABD3V4X7"/>
<evidence type="ECO:0000313" key="2">
    <source>
        <dbReference type="EMBL" id="KAL3856689.1"/>
    </source>
</evidence>
<feature type="compositionally biased region" description="Basic and acidic residues" evidence="1">
    <location>
        <begin position="697"/>
        <end position="711"/>
    </location>
</feature>
<evidence type="ECO:0000313" key="3">
    <source>
        <dbReference type="Proteomes" id="UP001634394"/>
    </source>
</evidence>
<comment type="caution">
    <text evidence="2">The sequence shown here is derived from an EMBL/GenBank/DDBJ whole genome shotgun (WGS) entry which is preliminary data.</text>
</comment>
<organism evidence="2 3">
    <name type="scientific">Sinanodonta woodiana</name>
    <name type="common">Chinese pond mussel</name>
    <name type="synonym">Anodonta woodiana</name>
    <dbReference type="NCBI Taxonomy" id="1069815"/>
    <lineage>
        <taxon>Eukaryota</taxon>
        <taxon>Metazoa</taxon>
        <taxon>Spiralia</taxon>
        <taxon>Lophotrochozoa</taxon>
        <taxon>Mollusca</taxon>
        <taxon>Bivalvia</taxon>
        <taxon>Autobranchia</taxon>
        <taxon>Heteroconchia</taxon>
        <taxon>Palaeoheterodonta</taxon>
        <taxon>Unionida</taxon>
        <taxon>Unionoidea</taxon>
        <taxon>Unionidae</taxon>
        <taxon>Unioninae</taxon>
        <taxon>Sinanodonta</taxon>
    </lineage>
</organism>
<feature type="region of interest" description="Disordered" evidence="1">
    <location>
        <begin position="669"/>
        <end position="711"/>
    </location>
</feature>
<proteinExistence type="predicted"/>
<accession>A0ABD3V4X7</accession>
<name>A0ABD3V4X7_SINWO</name>
<feature type="compositionally biased region" description="Basic and acidic residues" evidence="1">
    <location>
        <begin position="463"/>
        <end position="481"/>
    </location>
</feature>
<feature type="region of interest" description="Disordered" evidence="1">
    <location>
        <begin position="456"/>
        <end position="546"/>
    </location>
</feature>
<dbReference type="EMBL" id="JBJQND010000013">
    <property type="protein sequence ID" value="KAL3856689.1"/>
    <property type="molecule type" value="Genomic_DNA"/>
</dbReference>
<keyword evidence="3" id="KW-1185">Reference proteome</keyword>
<evidence type="ECO:0000256" key="1">
    <source>
        <dbReference type="SAM" id="MobiDB-lite"/>
    </source>
</evidence>
<sequence length="711" mass="82257">MAAKGYPKWLLDSKEGINSTKEWNAFLHELHDAIQQQLTESHVQYFSDLSEAEKELFIQRATKAIDGGTAYSSLYKKVSLILDQNMNEDVSRALLEDAPFGTKSDLIVECAEEGSLSLLKKWPDMKTKLHHCLNQPLTVQIRQLAWKLYLSNTKVRKQYIDLLNTDPRRCISQYDYEITQKCEQLLSSERTFSDLRGSSGVFFGMKAVLSYYHAKQGTPARLRDVDHLLIVPFMQVSSPAIPRKDPPSGRVVAELVEEFFTYMESRPGFVVDSGSDTHNEEMNGFVDKVARLLQEHYPDATKIIVSKFVPSKEKIVKTDTGSHQILLDGLVKLVRPMIRSMFVGYHRMDTLLYVWDQYVIGLDTPGFNVEWLSIVTAITLGLLKEHLNACTSPNTLEIMLKQEAPKLTIQQFQYEVKKHHYQKLGAMLHQDSKAAMPVLDPTQAIHPPWRHWYNDVIPPYTKPQDRRRAREEREAERERLSQQRKSAEHHKKEIVDKTRREEEEENMKRAAEDRDRVEQERMALEDQLAEERRRRKEEEKRNREEKERLMMEINLLKSQRQPSRGPSTYSISSNISRILVAPPPSMASGSVVPTVVPTHEPRTPTPETDPYQQAENGVKDFMIKVAAAMNRIAHAEGTEKEVLDKETDGFLHRNVRDIKNAQMEIFGRKLEPGEFDSMSPTKQQQTSEQMMDLIQQWREERREQELKSGKR</sequence>
<feature type="compositionally biased region" description="Basic and acidic residues" evidence="1">
    <location>
        <begin position="490"/>
        <end position="546"/>
    </location>
</feature>
<feature type="compositionally biased region" description="Polar residues" evidence="1">
    <location>
        <begin position="678"/>
        <end position="689"/>
    </location>
</feature>
<reference evidence="2 3" key="1">
    <citation type="submission" date="2024-11" db="EMBL/GenBank/DDBJ databases">
        <title>Chromosome-level genome assembly of the freshwater bivalve Anodonta woodiana.</title>
        <authorList>
            <person name="Chen X."/>
        </authorList>
    </citation>
    <scope>NUCLEOTIDE SEQUENCE [LARGE SCALE GENOMIC DNA]</scope>
    <source>
        <strain evidence="2">MN2024</strain>
        <tissue evidence="2">Gills</tissue>
    </source>
</reference>
<gene>
    <name evidence="2" type="ORF">ACJMK2_011414</name>
</gene>